<evidence type="ECO:0000313" key="2">
    <source>
        <dbReference type="EMBL" id="BAD05500.1"/>
    </source>
</evidence>
<name>Q6Z0B2_ORYSJ</name>
<proteinExistence type="predicted"/>
<evidence type="ECO:0000313" key="4">
    <source>
        <dbReference type="Proteomes" id="UP000000763"/>
    </source>
</evidence>
<gene>
    <name evidence="2" type="ORF">OSJNBa0049G15.29</name>
    <name evidence="3" type="ORF">OSJNBb0003H03.10</name>
</gene>
<reference evidence="4" key="3">
    <citation type="journal article" date="2005" name="Nature">
        <title>The map-based sequence of the rice genome.</title>
        <authorList>
            <consortium name="International rice genome sequencing project (IRGSP)"/>
            <person name="Matsumoto T."/>
            <person name="Wu J."/>
            <person name="Kanamori H."/>
            <person name="Katayose Y."/>
            <person name="Fujisawa M."/>
            <person name="Namiki N."/>
            <person name="Mizuno H."/>
            <person name="Yamamoto K."/>
            <person name="Antonio B.A."/>
            <person name="Baba T."/>
            <person name="Sakata K."/>
            <person name="Nagamura Y."/>
            <person name="Aoki H."/>
            <person name="Arikawa K."/>
            <person name="Arita K."/>
            <person name="Bito T."/>
            <person name="Chiden Y."/>
            <person name="Fujitsuka N."/>
            <person name="Fukunaka R."/>
            <person name="Hamada M."/>
            <person name="Harada C."/>
            <person name="Hayashi A."/>
            <person name="Hijishita S."/>
            <person name="Honda M."/>
            <person name="Hosokawa S."/>
            <person name="Ichikawa Y."/>
            <person name="Idonuma A."/>
            <person name="Iijima M."/>
            <person name="Ikeda M."/>
            <person name="Ikeno M."/>
            <person name="Ito K."/>
            <person name="Ito S."/>
            <person name="Ito T."/>
            <person name="Ito Y."/>
            <person name="Ito Y."/>
            <person name="Iwabuchi A."/>
            <person name="Kamiya K."/>
            <person name="Karasawa W."/>
            <person name="Kurita K."/>
            <person name="Katagiri S."/>
            <person name="Kikuta A."/>
            <person name="Kobayashi H."/>
            <person name="Kobayashi N."/>
            <person name="Machita K."/>
            <person name="Maehara T."/>
            <person name="Masukawa M."/>
            <person name="Mizubayashi T."/>
            <person name="Mukai Y."/>
            <person name="Nagasaki H."/>
            <person name="Nagata Y."/>
            <person name="Naito S."/>
            <person name="Nakashima M."/>
            <person name="Nakama Y."/>
            <person name="Nakamichi Y."/>
            <person name="Nakamura M."/>
            <person name="Meguro A."/>
            <person name="Negishi M."/>
            <person name="Ohta I."/>
            <person name="Ohta T."/>
            <person name="Okamoto M."/>
            <person name="Ono N."/>
            <person name="Saji S."/>
            <person name="Sakaguchi M."/>
            <person name="Sakai K."/>
            <person name="Shibata M."/>
            <person name="Shimokawa T."/>
            <person name="Song J."/>
            <person name="Takazaki Y."/>
            <person name="Terasawa K."/>
            <person name="Tsugane M."/>
            <person name="Tsuji K."/>
            <person name="Ueda S."/>
            <person name="Waki K."/>
            <person name="Yamagata H."/>
            <person name="Yamamoto M."/>
            <person name="Yamamoto S."/>
            <person name="Yamane H."/>
            <person name="Yoshiki S."/>
            <person name="Yoshihara R."/>
            <person name="Yukawa K."/>
            <person name="Zhong H."/>
            <person name="Yano M."/>
            <person name="Yuan Q."/>
            <person name="Ouyang S."/>
            <person name="Liu J."/>
            <person name="Jones K.M."/>
            <person name="Gansberger K."/>
            <person name="Moffat K."/>
            <person name="Hill J."/>
            <person name="Bera J."/>
            <person name="Fadrosh D."/>
            <person name="Jin S."/>
            <person name="Johri S."/>
            <person name="Kim M."/>
            <person name="Overton L."/>
            <person name="Reardon M."/>
            <person name="Tsitrin T."/>
            <person name="Vuong H."/>
            <person name="Weaver B."/>
            <person name="Ciecko A."/>
            <person name="Tallon L."/>
            <person name="Jackson J."/>
            <person name="Pai G."/>
            <person name="Aken S.V."/>
            <person name="Utterback T."/>
            <person name="Reidmuller S."/>
            <person name="Feldblyum T."/>
            <person name="Hsiao J."/>
            <person name="Zismann V."/>
            <person name="Iobst S."/>
            <person name="de Vazeille A.R."/>
            <person name="Buell C.R."/>
            <person name="Ying K."/>
            <person name="Li Y."/>
            <person name="Lu T."/>
            <person name="Huang Y."/>
            <person name="Zhao Q."/>
            <person name="Feng Q."/>
            <person name="Zhang L."/>
            <person name="Zhu J."/>
            <person name="Weng Q."/>
            <person name="Mu J."/>
            <person name="Lu Y."/>
            <person name="Fan D."/>
            <person name="Liu Y."/>
            <person name="Guan J."/>
            <person name="Zhang Y."/>
            <person name="Yu S."/>
            <person name="Liu X."/>
            <person name="Zhang Y."/>
            <person name="Hong G."/>
            <person name="Han B."/>
            <person name="Choisne N."/>
            <person name="Demange N."/>
            <person name="Orjeda G."/>
            <person name="Samain S."/>
            <person name="Cattolico L."/>
            <person name="Pelletier E."/>
            <person name="Couloux A."/>
            <person name="Segurens B."/>
            <person name="Wincker P."/>
            <person name="D'Hont A."/>
            <person name="Scarpelli C."/>
            <person name="Weissenbach J."/>
            <person name="Salanoubat M."/>
            <person name="Quetier F."/>
            <person name="Yu Y."/>
            <person name="Kim H.R."/>
            <person name="Rambo T."/>
            <person name="Currie J."/>
            <person name="Collura K."/>
            <person name="Luo M."/>
            <person name="Yang T."/>
            <person name="Ammiraju J.S.S."/>
            <person name="Engler F."/>
            <person name="Soderlund C."/>
            <person name="Wing R.A."/>
            <person name="Palmer L.E."/>
            <person name="de la Bastide M."/>
            <person name="Spiegel L."/>
            <person name="Nascimento L."/>
            <person name="Zutavern T."/>
            <person name="O'Shaughnessy A."/>
            <person name="Dike S."/>
            <person name="Dedhia N."/>
            <person name="Preston R."/>
            <person name="Balija V."/>
            <person name="McCombie W.R."/>
            <person name="Chow T."/>
            <person name="Chen H."/>
            <person name="Chung M."/>
            <person name="Chen C."/>
            <person name="Shaw J."/>
            <person name="Wu H."/>
            <person name="Hsiao K."/>
            <person name="Chao Y."/>
            <person name="Chu M."/>
            <person name="Cheng C."/>
            <person name="Hour A."/>
            <person name="Lee P."/>
            <person name="Lin S."/>
            <person name="Lin Y."/>
            <person name="Liou J."/>
            <person name="Liu S."/>
            <person name="Hsing Y."/>
            <person name="Raghuvanshi S."/>
            <person name="Mohanty A."/>
            <person name="Bharti A.K."/>
            <person name="Gaur A."/>
            <person name="Gupta V."/>
            <person name="Kumar D."/>
            <person name="Ravi V."/>
            <person name="Vij S."/>
            <person name="Kapur A."/>
            <person name="Khurana P."/>
            <person name="Khurana P."/>
            <person name="Khurana J.P."/>
            <person name="Tyagi A.K."/>
            <person name="Gaikwad K."/>
            <person name="Singh A."/>
            <person name="Dalal V."/>
            <person name="Srivastava S."/>
            <person name="Dixit A."/>
            <person name="Pal A.K."/>
            <person name="Ghazi I.A."/>
            <person name="Yadav M."/>
            <person name="Pandit A."/>
            <person name="Bhargava A."/>
            <person name="Sureshbabu K."/>
            <person name="Batra K."/>
            <person name="Sharma T.R."/>
            <person name="Mohapatra T."/>
            <person name="Singh N.K."/>
            <person name="Messing J."/>
            <person name="Nelson A.B."/>
            <person name="Fuks G."/>
            <person name="Kavchok S."/>
            <person name="Keizer G."/>
            <person name="Linton E."/>
            <person name="Llaca V."/>
            <person name="Song R."/>
            <person name="Tanyolac B."/>
            <person name="Young S."/>
            <person name="Ho-Il K."/>
            <person name="Hahn J.H."/>
            <person name="Sangsakoo G."/>
            <person name="Vanavichit A."/>
            <person name="de Mattos Luiz.A.T."/>
            <person name="Zimmer P.D."/>
            <person name="Malone G."/>
            <person name="Dellagostin O."/>
            <person name="de Oliveira A.C."/>
            <person name="Bevan M."/>
            <person name="Bancroft I."/>
            <person name="Minx P."/>
            <person name="Cordum H."/>
            <person name="Wilson R."/>
            <person name="Cheng Z."/>
            <person name="Jin W."/>
            <person name="Jiang J."/>
            <person name="Leong S.A."/>
            <person name="Iwama H."/>
            <person name="Gojobori T."/>
            <person name="Itoh T."/>
            <person name="Niimura Y."/>
            <person name="Fujii Y."/>
            <person name="Habara T."/>
            <person name="Sakai H."/>
            <person name="Sato Y."/>
            <person name="Wilson G."/>
            <person name="Kumar K."/>
            <person name="McCouch S."/>
            <person name="Juretic N."/>
            <person name="Hoen D."/>
            <person name="Wright S."/>
            <person name="Bruskiewich R."/>
            <person name="Bureau T."/>
            <person name="Miyao A."/>
            <person name="Hirochika H."/>
            <person name="Nishikawa T."/>
            <person name="Kadowaki K."/>
            <person name="Sugiura M."/>
            <person name="Burr B."/>
            <person name="Sasaki T."/>
        </authorList>
    </citation>
    <scope>NUCLEOTIDE SEQUENCE [LARGE SCALE GENOMIC DNA]</scope>
    <source>
        <strain evidence="4">cv. Nipponbare</strain>
    </source>
</reference>
<feature type="region of interest" description="Disordered" evidence="1">
    <location>
        <begin position="29"/>
        <end position="51"/>
    </location>
</feature>
<organism evidence="3 4">
    <name type="scientific">Oryza sativa subsp. japonica</name>
    <name type="common">Rice</name>
    <dbReference type="NCBI Taxonomy" id="39947"/>
    <lineage>
        <taxon>Eukaryota</taxon>
        <taxon>Viridiplantae</taxon>
        <taxon>Streptophyta</taxon>
        <taxon>Embryophyta</taxon>
        <taxon>Tracheophyta</taxon>
        <taxon>Spermatophyta</taxon>
        <taxon>Magnoliopsida</taxon>
        <taxon>Liliopsida</taxon>
        <taxon>Poales</taxon>
        <taxon>Poaceae</taxon>
        <taxon>BOP clade</taxon>
        <taxon>Oryzoideae</taxon>
        <taxon>Oryzeae</taxon>
        <taxon>Oryzinae</taxon>
        <taxon>Oryza</taxon>
        <taxon>Oryza sativa</taxon>
    </lineage>
</organism>
<evidence type="ECO:0000313" key="3">
    <source>
        <dbReference type="EMBL" id="BAD05672.1"/>
    </source>
</evidence>
<dbReference type="AlphaFoldDB" id="Q6Z0B2"/>
<accession>Q6Z0B2</accession>
<evidence type="ECO:0000256" key="1">
    <source>
        <dbReference type="SAM" id="MobiDB-lite"/>
    </source>
</evidence>
<dbReference type="EMBL" id="AP005064">
    <property type="protein sequence ID" value="BAD05500.1"/>
    <property type="molecule type" value="Genomic_DNA"/>
</dbReference>
<reference evidence="2" key="1">
    <citation type="submission" date="2002-04" db="EMBL/GenBank/DDBJ databases">
        <title>Oryza sativa nipponbare(GA3) genomic DNA, chromosome 8, BAC clone:OSJNBa0049G15.</title>
        <authorList>
            <person name="Sasaki T."/>
            <person name="Matsumoto T."/>
            <person name="Katayose Y."/>
        </authorList>
    </citation>
    <scope>NUCLEOTIDE SEQUENCE</scope>
</reference>
<reference evidence="3" key="2">
    <citation type="submission" date="2002-07" db="EMBL/GenBank/DDBJ databases">
        <title>Oryza sativa nipponbare(GA3) genomic DNA, chromosome 8, BAC clone:OSJNBb0003H03.</title>
        <authorList>
            <person name="Sasaki T."/>
            <person name="Matsumoto T."/>
            <person name="Katayose Y."/>
        </authorList>
    </citation>
    <scope>NUCLEOTIDE SEQUENCE</scope>
</reference>
<dbReference type="Proteomes" id="UP000000763">
    <property type="component" value="Chromosome 8"/>
</dbReference>
<reference evidence="4" key="4">
    <citation type="journal article" date="2008" name="Nucleic Acids Res.">
        <title>The rice annotation project database (RAP-DB): 2008 update.</title>
        <authorList>
            <consortium name="The rice annotation project (RAP)"/>
        </authorList>
    </citation>
    <scope>GENOME REANNOTATION</scope>
    <source>
        <strain evidence="4">cv. Nipponbare</strain>
    </source>
</reference>
<dbReference type="EMBL" id="AP005495">
    <property type="protein sequence ID" value="BAD05672.1"/>
    <property type="molecule type" value="Genomic_DNA"/>
</dbReference>
<sequence>METIREEWWQLPEWWGDYEGWKSGRGGGAKLSTNRRQSAWPAAGVDPLGRPPRIADPSGWPLASTYALAMVATHRF</sequence>
<protein>
    <submittedName>
        <fullName evidence="3">Uncharacterized protein</fullName>
    </submittedName>
</protein>